<keyword evidence="4 8" id="KW-0862">Zinc</keyword>
<feature type="region of interest" description="Disordered" evidence="9">
    <location>
        <begin position="434"/>
        <end position="461"/>
    </location>
</feature>
<evidence type="ECO:0000259" key="11">
    <source>
        <dbReference type="PROSITE" id="PS50103"/>
    </source>
</evidence>
<dbReference type="Pfam" id="PF00076">
    <property type="entry name" value="RRM_1"/>
    <property type="match status" value="1"/>
</dbReference>
<feature type="region of interest" description="Disordered" evidence="9">
    <location>
        <begin position="605"/>
        <end position="682"/>
    </location>
</feature>
<dbReference type="InterPro" id="IPR002483">
    <property type="entry name" value="PWI_dom"/>
</dbReference>
<feature type="region of interest" description="Disordered" evidence="9">
    <location>
        <begin position="480"/>
        <end position="531"/>
    </location>
</feature>
<reference evidence="12" key="2">
    <citation type="journal article" date="2023" name="IMA Fungus">
        <title>Comparative genomic study of the Penicillium genus elucidates a diverse pangenome and 15 lateral gene transfer events.</title>
        <authorList>
            <person name="Petersen C."/>
            <person name="Sorensen T."/>
            <person name="Nielsen M.R."/>
            <person name="Sondergaard T.E."/>
            <person name="Sorensen J.L."/>
            <person name="Fitzpatrick D.A."/>
            <person name="Frisvad J.C."/>
            <person name="Nielsen K.L."/>
        </authorList>
    </citation>
    <scope>NUCLEOTIDE SEQUENCE</scope>
    <source>
        <strain evidence="12">IBT 19713</strain>
    </source>
</reference>
<feature type="domain" description="C3H1-type" evidence="11">
    <location>
        <begin position="218"/>
        <end position="246"/>
    </location>
</feature>
<dbReference type="AlphaFoldDB" id="A0A9W9NTQ3"/>
<dbReference type="InterPro" id="IPR000571">
    <property type="entry name" value="Znf_CCCH"/>
</dbReference>
<feature type="compositionally biased region" description="Polar residues" evidence="9">
    <location>
        <begin position="618"/>
        <end position="637"/>
    </location>
</feature>
<gene>
    <name evidence="12" type="ORF">N7468_007169</name>
</gene>
<feature type="domain" description="RRM" evidence="10">
    <location>
        <begin position="306"/>
        <end position="373"/>
    </location>
</feature>
<keyword evidence="2 8" id="KW-0479">Metal-binding</keyword>
<accession>A0A9W9NTQ3</accession>
<evidence type="ECO:0000256" key="2">
    <source>
        <dbReference type="ARBA" id="ARBA00022723"/>
    </source>
</evidence>
<dbReference type="SUPFAM" id="SSF54928">
    <property type="entry name" value="RNA-binding domain, RBD"/>
    <property type="match status" value="1"/>
</dbReference>
<dbReference type="CDD" id="cd22249">
    <property type="entry name" value="UDM1_RNF168_RNF169-like"/>
    <property type="match status" value="1"/>
</dbReference>
<dbReference type="FunFam" id="1.20.1390.10:FF:000007">
    <property type="entry name" value="CCCH zinc finger and RRM domain protein"/>
    <property type="match status" value="1"/>
</dbReference>
<sequence length="682" mass="74070">MHFTEQETANVKSWVVKKLEDISDADSDVLADYVLALISSDAPDEEIRQISIDNLEDFLREHTKPFVDELFASFGPKDSQPAPTSQIPAQQPAQNFPQPGSQHPFNAPTGPRNDFNRKRTYQEGFQGEQDLGNNMQQNRAIKTPRRGRGGRGDWNGGGHGQSSQQFPGQAPGFNMMSGFPPFDPSDPMAAMMMQSMQGMGFPGMPGMPPIAGQPGSEQMAGQPCPFYEQQGICYLGGACPYAHGEGAGKGDEYDPKTASLATDSNRDGGSFRGDRGRGRGRGGNSGRGRGRSDFSSAGPNEDRSITTIVVEQIPDDKFTEEAVREFFSQFGNITEVTLQAYKKLALVKYETYAEAKQAWSSPKVIFDNRFVKVYCPPAFNKEEFQKQQEEKQKAHEERLKKRQETEEAKQALERQREELIKKQQEEKARLLQRLGSSASNDAGDATTGTGEAPADENVSEETKKLRAQLAALEAEAQTLGLDPANSPRGGFRGRGGFRARGGFRGRGGFDPSFRGGYRGRGGFAPRGRGGVLRLDNRPRRINVPGVELNSDKDEALRQHLIGLGGYESIEPNPDQPGSVIVAFKERYQAEKFMVSSWKNPNAGDAQLSWMPNLPAASPTPTSTEAKTANGNGPTVDQDTVMESAPSSATASAPAPPSAAANGAAPSGPSEPMDYDVAEDDAW</sequence>
<dbReference type="InterPro" id="IPR036483">
    <property type="entry name" value="PWI_dom_sf"/>
</dbReference>
<dbReference type="GO" id="GO:0006397">
    <property type="term" value="P:mRNA processing"/>
    <property type="evidence" value="ECO:0007669"/>
    <property type="project" value="UniProtKB-KW"/>
</dbReference>
<dbReference type="InterPro" id="IPR035979">
    <property type="entry name" value="RBD_domain_sf"/>
</dbReference>
<keyword evidence="1" id="KW-0507">mRNA processing</keyword>
<dbReference type="InterPro" id="IPR012677">
    <property type="entry name" value="Nucleotide-bd_a/b_plait_sf"/>
</dbReference>
<dbReference type="PANTHER" id="PTHR14398:SF0">
    <property type="entry name" value="ZINC FINGER PROTEIN SWM"/>
    <property type="match status" value="1"/>
</dbReference>
<dbReference type="Gene3D" id="3.30.70.330">
    <property type="match status" value="1"/>
</dbReference>
<dbReference type="PANTHER" id="PTHR14398">
    <property type="entry name" value="RNA RECOGNITION RRM/RNP DOMAIN"/>
    <property type="match status" value="1"/>
</dbReference>
<reference evidence="12" key="1">
    <citation type="submission" date="2022-11" db="EMBL/GenBank/DDBJ databases">
        <authorList>
            <person name="Petersen C."/>
        </authorList>
    </citation>
    <scope>NUCLEOTIDE SEQUENCE</scope>
    <source>
        <strain evidence="12">IBT 19713</strain>
    </source>
</reference>
<dbReference type="Pfam" id="PF01480">
    <property type="entry name" value="PWI"/>
    <property type="match status" value="1"/>
</dbReference>
<dbReference type="InterPro" id="IPR036855">
    <property type="entry name" value="Znf_CCCH_sf"/>
</dbReference>
<evidence type="ECO:0008006" key="14">
    <source>
        <dbReference type="Google" id="ProtNLM"/>
    </source>
</evidence>
<dbReference type="SUPFAM" id="SSF90229">
    <property type="entry name" value="CCCH zinc finger"/>
    <property type="match status" value="1"/>
</dbReference>
<feature type="compositionally biased region" description="Gly residues" evidence="9">
    <location>
        <begin position="516"/>
        <end position="530"/>
    </location>
</feature>
<evidence type="ECO:0000256" key="6">
    <source>
        <dbReference type="ARBA" id="ARBA00043866"/>
    </source>
</evidence>
<feature type="region of interest" description="Disordered" evidence="9">
    <location>
        <begin position="246"/>
        <end position="305"/>
    </location>
</feature>
<feature type="compositionally biased region" description="Polar residues" evidence="9">
    <location>
        <begin position="131"/>
        <end position="140"/>
    </location>
</feature>
<feature type="region of interest" description="Disordered" evidence="9">
    <location>
        <begin position="385"/>
        <end position="413"/>
    </location>
</feature>
<evidence type="ECO:0000256" key="1">
    <source>
        <dbReference type="ARBA" id="ARBA00022664"/>
    </source>
</evidence>
<evidence type="ECO:0000313" key="12">
    <source>
        <dbReference type="EMBL" id="KAJ5225944.1"/>
    </source>
</evidence>
<keyword evidence="5 7" id="KW-0694">RNA-binding</keyword>
<dbReference type="EMBL" id="JAPQKS010000005">
    <property type="protein sequence ID" value="KAJ5225944.1"/>
    <property type="molecule type" value="Genomic_DNA"/>
</dbReference>
<feature type="compositionally biased region" description="Low complexity" evidence="9">
    <location>
        <begin position="86"/>
        <end position="99"/>
    </location>
</feature>
<keyword evidence="13" id="KW-1185">Reference proteome</keyword>
<dbReference type="InterPro" id="IPR045137">
    <property type="entry name" value="RBM26/27"/>
</dbReference>
<dbReference type="Gene3D" id="1.20.1390.10">
    <property type="entry name" value="PWI domain"/>
    <property type="match status" value="1"/>
</dbReference>
<evidence type="ECO:0000259" key="10">
    <source>
        <dbReference type="PROSITE" id="PS50102"/>
    </source>
</evidence>
<feature type="zinc finger region" description="C3H1-type" evidence="8">
    <location>
        <begin position="218"/>
        <end position="246"/>
    </location>
</feature>
<evidence type="ECO:0000256" key="5">
    <source>
        <dbReference type="ARBA" id="ARBA00022884"/>
    </source>
</evidence>
<dbReference type="RefSeq" id="XP_058329355.1">
    <property type="nucleotide sequence ID" value="XM_058476465.1"/>
</dbReference>
<protein>
    <recommendedName>
        <fullName evidence="14">CCCH zinc finger and RRM domain protein</fullName>
    </recommendedName>
</protein>
<evidence type="ECO:0000256" key="7">
    <source>
        <dbReference type="PROSITE-ProRule" id="PRU00176"/>
    </source>
</evidence>
<feature type="region of interest" description="Disordered" evidence="9">
    <location>
        <begin position="72"/>
        <end position="169"/>
    </location>
</feature>
<dbReference type="PROSITE" id="PS50103">
    <property type="entry name" value="ZF_C3H1"/>
    <property type="match status" value="1"/>
</dbReference>
<dbReference type="OrthoDB" id="443401at2759"/>
<comment type="caution">
    <text evidence="12">The sequence shown here is derived from an EMBL/GenBank/DDBJ whole genome shotgun (WGS) entry which is preliminary data.</text>
</comment>
<organism evidence="12 13">
    <name type="scientific">Penicillium chermesinum</name>
    <dbReference type="NCBI Taxonomy" id="63820"/>
    <lineage>
        <taxon>Eukaryota</taxon>
        <taxon>Fungi</taxon>
        <taxon>Dikarya</taxon>
        <taxon>Ascomycota</taxon>
        <taxon>Pezizomycotina</taxon>
        <taxon>Eurotiomycetes</taxon>
        <taxon>Eurotiomycetidae</taxon>
        <taxon>Eurotiales</taxon>
        <taxon>Aspergillaceae</taxon>
        <taxon>Penicillium</taxon>
    </lineage>
</organism>
<feature type="compositionally biased region" description="Acidic residues" evidence="9">
    <location>
        <begin position="672"/>
        <end position="682"/>
    </location>
</feature>
<dbReference type="Proteomes" id="UP001150941">
    <property type="component" value="Unassembled WGS sequence"/>
</dbReference>
<proteinExistence type="predicted"/>
<feature type="compositionally biased region" description="Low complexity" evidence="9">
    <location>
        <begin position="643"/>
        <end position="671"/>
    </location>
</feature>
<evidence type="ECO:0000256" key="3">
    <source>
        <dbReference type="ARBA" id="ARBA00022771"/>
    </source>
</evidence>
<dbReference type="Pfam" id="PF00642">
    <property type="entry name" value="zf-CCCH"/>
    <property type="match status" value="1"/>
</dbReference>
<keyword evidence="3 8" id="KW-0863">Zinc-finger</keyword>
<dbReference type="SUPFAM" id="SSF101233">
    <property type="entry name" value="PWI domain"/>
    <property type="match status" value="1"/>
</dbReference>
<evidence type="ECO:0000256" key="8">
    <source>
        <dbReference type="PROSITE-ProRule" id="PRU00723"/>
    </source>
</evidence>
<evidence type="ECO:0000313" key="13">
    <source>
        <dbReference type="Proteomes" id="UP001150941"/>
    </source>
</evidence>
<dbReference type="GO" id="GO:0008270">
    <property type="term" value="F:zinc ion binding"/>
    <property type="evidence" value="ECO:0007669"/>
    <property type="project" value="UniProtKB-KW"/>
</dbReference>
<evidence type="ECO:0000256" key="4">
    <source>
        <dbReference type="ARBA" id="ARBA00022833"/>
    </source>
</evidence>
<evidence type="ECO:0000256" key="9">
    <source>
        <dbReference type="SAM" id="MobiDB-lite"/>
    </source>
</evidence>
<dbReference type="SMART" id="SM00356">
    <property type="entry name" value="ZnF_C3H1"/>
    <property type="match status" value="1"/>
</dbReference>
<comment type="function">
    <text evidence="6">May be involved in the turnover of nuclear polyadenylated (pA+) RNA.</text>
</comment>
<dbReference type="FunFam" id="3.30.70.330:FF:000647">
    <property type="entry name" value="CCCH zinc finger and RRM domain protein"/>
    <property type="match status" value="1"/>
</dbReference>
<dbReference type="InterPro" id="IPR000504">
    <property type="entry name" value="RRM_dom"/>
</dbReference>
<dbReference type="SMART" id="SM00360">
    <property type="entry name" value="RRM"/>
    <property type="match status" value="1"/>
</dbReference>
<dbReference type="GeneID" id="83203768"/>
<dbReference type="CDD" id="cd12257">
    <property type="entry name" value="RRM1_RBM26_like"/>
    <property type="match status" value="1"/>
</dbReference>
<feature type="compositionally biased region" description="Basic and acidic residues" evidence="9">
    <location>
        <begin position="246"/>
        <end position="255"/>
    </location>
</feature>
<dbReference type="GO" id="GO:0003723">
    <property type="term" value="F:RNA binding"/>
    <property type="evidence" value="ECO:0007669"/>
    <property type="project" value="UniProtKB-UniRule"/>
</dbReference>
<dbReference type="PROSITE" id="PS50102">
    <property type="entry name" value="RRM"/>
    <property type="match status" value="1"/>
</dbReference>
<dbReference type="GO" id="GO:0005634">
    <property type="term" value="C:nucleus"/>
    <property type="evidence" value="ECO:0007669"/>
    <property type="project" value="TreeGrafter"/>
</dbReference>
<name>A0A9W9NTQ3_9EURO</name>